<feature type="domain" description="HNH nuclease" evidence="1">
    <location>
        <begin position="31"/>
        <end position="81"/>
    </location>
</feature>
<dbReference type="InterPro" id="IPR003615">
    <property type="entry name" value="HNH_nuc"/>
</dbReference>
<comment type="caution">
    <text evidence="2">The sequence shown here is derived from an EMBL/GenBank/DDBJ whole genome shotgun (WGS) entry which is preliminary data.</text>
</comment>
<dbReference type="GO" id="GO:0008270">
    <property type="term" value="F:zinc ion binding"/>
    <property type="evidence" value="ECO:0007669"/>
    <property type="project" value="InterPro"/>
</dbReference>
<keyword evidence="2" id="KW-0378">Hydrolase</keyword>
<dbReference type="RefSeq" id="WP_098460780.1">
    <property type="nucleotide sequence ID" value="NZ_PDJC01000001.1"/>
</dbReference>
<name>A0A2A9CSD2_9ACTN</name>
<keyword evidence="3" id="KW-1185">Reference proteome</keyword>
<evidence type="ECO:0000313" key="2">
    <source>
        <dbReference type="EMBL" id="PFG17343.1"/>
    </source>
</evidence>
<accession>A0A2A9CSD2</accession>
<dbReference type="SMART" id="SM00507">
    <property type="entry name" value="HNHc"/>
    <property type="match status" value="1"/>
</dbReference>
<proteinExistence type="predicted"/>
<dbReference type="CDD" id="cd00085">
    <property type="entry name" value="HNHc"/>
    <property type="match status" value="1"/>
</dbReference>
<evidence type="ECO:0000259" key="1">
    <source>
        <dbReference type="SMART" id="SM00507"/>
    </source>
</evidence>
<organism evidence="2 3">
    <name type="scientific">Propionicimonas paludicola</name>
    <dbReference type="NCBI Taxonomy" id="185243"/>
    <lineage>
        <taxon>Bacteria</taxon>
        <taxon>Bacillati</taxon>
        <taxon>Actinomycetota</taxon>
        <taxon>Actinomycetes</taxon>
        <taxon>Propionibacteriales</taxon>
        <taxon>Nocardioidaceae</taxon>
        <taxon>Propionicimonas</taxon>
    </lineage>
</organism>
<dbReference type="AlphaFoldDB" id="A0A2A9CSD2"/>
<dbReference type="GO" id="GO:0004519">
    <property type="term" value="F:endonuclease activity"/>
    <property type="evidence" value="ECO:0007669"/>
    <property type="project" value="UniProtKB-KW"/>
</dbReference>
<dbReference type="EMBL" id="PDJC01000001">
    <property type="protein sequence ID" value="PFG17343.1"/>
    <property type="molecule type" value="Genomic_DNA"/>
</dbReference>
<dbReference type="Pfam" id="PF01844">
    <property type="entry name" value="HNH"/>
    <property type="match status" value="1"/>
</dbReference>
<dbReference type="GO" id="GO:0003676">
    <property type="term" value="F:nucleic acid binding"/>
    <property type="evidence" value="ECO:0007669"/>
    <property type="project" value="InterPro"/>
</dbReference>
<evidence type="ECO:0000313" key="3">
    <source>
        <dbReference type="Proteomes" id="UP000226079"/>
    </source>
</evidence>
<sequence length="127" mass="13869">MAAPVRRTRRARAARRRSLRLAGRDNDLTSEQWRALQEAWGGCAYCGAPGTSLQRDCLQPVAHGGRYTLTNVVPACPTCNASKSDTEVTGWLRRKRLDEAAFLLRQREVSAALATRFAAVSDPSPAG</sequence>
<gene>
    <name evidence="2" type="ORF">ATK74_1910</name>
</gene>
<dbReference type="OrthoDB" id="9802901at2"/>
<keyword evidence="2" id="KW-0255">Endonuclease</keyword>
<dbReference type="InterPro" id="IPR002711">
    <property type="entry name" value="HNH"/>
</dbReference>
<keyword evidence="2" id="KW-0540">Nuclease</keyword>
<dbReference type="Gene3D" id="1.10.30.50">
    <property type="match status" value="1"/>
</dbReference>
<dbReference type="Proteomes" id="UP000226079">
    <property type="component" value="Unassembled WGS sequence"/>
</dbReference>
<protein>
    <submittedName>
        <fullName evidence="2">HNH endonuclease</fullName>
    </submittedName>
</protein>
<reference evidence="2 3" key="1">
    <citation type="submission" date="2017-10" db="EMBL/GenBank/DDBJ databases">
        <title>Sequencing the genomes of 1000 actinobacteria strains.</title>
        <authorList>
            <person name="Klenk H.-P."/>
        </authorList>
    </citation>
    <scope>NUCLEOTIDE SEQUENCE [LARGE SCALE GENOMIC DNA]</scope>
    <source>
        <strain evidence="2 3">DSM 15597</strain>
    </source>
</reference>